<accession>A0A7W6W6N1</accession>
<proteinExistence type="predicted"/>
<evidence type="ECO:0000313" key="2">
    <source>
        <dbReference type="Proteomes" id="UP000540909"/>
    </source>
</evidence>
<dbReference type="AlphaFoldDB" id="A0A7W6W6N1"/>
<comment type="caution">
    <text evidence="1">The sequence shown here is derived from an EMBL/GenBank/DDBJ whole genome shotgun (WGS) entry which is preliminary data.</text>
</comment>
<organism evidence="1 2">
    <name type="scientific">Rhizobium esperanzae</name>
    <dbReference type="NCBI Taxonomy" id="1967781"/>
    <lineage>
        <taxon>Bacteria</taxon>
        <taxon>Pseudomonadati</taxon>
        <taxon>Pseudomonadota</taxon>
        <taxon>Alphaproteobacteria</taxon>
        <taxon>Hyphomicrobiales</taxon>
        <taxon>Rhizobiaceae</taxon>
        <taxon>Rhizobium/Agrobacterium group</taxon>
        <taxon>Rhizobium</taxon>
    </lineage>
</organism>
<evidence type="ECO:0000313" key="1">
    <source>
        <dbReference type="EMBL" id="MBB4237435.1"/>
    </source>
</evidence>
<protein>
    <submittedName>
        <fullName evidence="1">Uncharacterized protein</fullName>
    </submittedName>
</protein>
<dbReference type="Proteomes" id="UP000540909">
    <property type="component" value="Unassembled WGS sequence"/>
</dbReference>
<dbReference type="EMBL" id="JACIFY010000015">
    <property type="protein sequence ID" value="MBB4237435.1"/>
    <property type="molecule type" value="Genomic_DNA"/>
</dbReference>
<dbReference type="RefSeq" id="WP_184471990.1">
    <property type="nucleotide sequence ID" value="NZ_JACIFY010000015.1"/>
</dbReference>
<name>A0A7W6W6N1_9HYPH</name>
<gene>
    <name evidence="1" type="ORF">GGD57_004036</name>
</gene>
<reference evidence="1 2" key="1">
    <citation type="submission" date="2020-08" db="EMBL/GenBank/DDBJ databases">
        <title>Genomic Encyclopedia of Type Strains, Phase IV (KMG-V): Genome sequencing to study the core and pangenomes of soil and plant-associated prokaryotes.</title>
        <authorList>
            <person name="Whitman W."/>
        </authorList>
    </citation>
    <scope>NUCLEOTIDE SEQUENCE [LARGE SCALE GENOMIC DNA]</scope>
    <source>
        <strain evidence="1 2">SEMIA 4089</strain>
    </source>
</reference>
<sequence length="45" mass="4945">MTAILISLLRNVDTFEHIRSAICAAREYERERLGPMDAGVAASVP</sequence>